<gene>
    <name evidence="1" type="ORF">DUI87_08216</name>
</gene>
<sequence>MAKFFVSSAAMAVVSEEKWGEESCFLAYRRQKNFSLASSMTVRKLANVQVLARTGLIFAVARSGHDENTEVIIYHLTSFSRDWGKAPLGVELNGMMEGVIRKNSLDNFIQDDLIQRLVVNRTVIPEVHILQQVQAAEDIWIQGKLMRRLSD</sequence>
<organism evidence="1 2">
    <name type="scientific">Hirundo rustica rustica</name>
    <dbReference type="NCBI Taxonomy" id="333673"/>
    <lineage>
        <taxon>Eukaryota</taxon>
        <taxon>Metazoa</taxon>
        <taxon>Chordata</taxon>
        <taxon>Craniata</taxon>
        <taxon>Vertebrata</taxon>
        <taxon>Euteleostomi</taxon>
        <taxon>Archelosauria</taxon>
        <taxon>Archosauria</taxon>
        <taxon>Dinosauria</taxon>
        <taxon>Saurischia</taxon>
        <taxon>Theropoda</taxon>
        <taxon>Coelurosauria</taxon>
        <taxon>Aves</taxon>
        <taxon>Neognathae</taxon>
        <taxon>Neoaves</taxon>
        <taxon>Telluraves</taxon>
        <taxon>Australaves</taxon>
        <taxon>Passeriformes</taxon>
        <taxon>Sylvioidea</taxon>
        <taxon>Hirundinidae</taxon>
        <taxon>Hirundo</taxon>
    </lineage>
</organism>
<keyword evidence="2" id="KW-1185">Reference proteome</keyword>
<name>A0A3M0KRU4_HIRRU</name>
<dbReference type="Proteomes" id="UP000269221">
    <property type="component" value="Unassembled WGS sequence"/>
</dbReference>
<comment type="caution">
    <text evidence="1">The sequence shown here is derived from an EMBL/GenBank/DDBJ whole genome shotgun (WGS) entry which is preliminary data.</text>
</comment>
<evidence type="ECO:0000313" key="2">
    <source>
        <dbReference type="Proteomes" id="UP000269221"/>
    </source>
</evidence>
<accession>A0A3M0KRU4</accession>
<reference evidence="1 2" key="1">
    <citation type="submission" date="2018-07" db="EMBL/GenBank/DDBJ databases">
        <title>A high quality draft genome assembly of the barn swallow (H. rustica rustica).</title>
        <authorList>
            <person name="Formenti G."/>
            <person name="Chiara M."/>
            <person name="Poveda L."/>
            <person name="Francoijs K.-J."/>
            <person name="Bonisoli-Alquati A."/>
            <person name="Canova L."/>
            <person name="Gianfranceschi L."/>
            <person name="Horner D.S."/>
            <person name="Saino N."/>
        </authorList>
    </citation>
    <scope>NUCLEOTIDE SEQUENCE [LARGE SCALE GENOMIC DNA]</scope>
    <source>
        <strain evidence="1">Chelidonia</strain>
        <tissue evidence="1">Blood</tissue>
    </source>
</reference>
<protein>
    <submittedName>
        <fullName evidence="1">Uncharacterized protein</fullName>
    </submittedName>
</protein>
<dbReference type="EMBL" id="QRBI01000104">
    <property type="protein sequence ID" value="RMC16009.1"/>
    <property type="molecule type" value="Genomic_DNA"/>
</dbReference>
<evidence type="ECO:0000313" key="1">
    <source>
        <dbReference type="EMBL" id="RMC16009.1"/>
    </source>
</evidence>
<proteinExistence type="predicted"/>
<dbReference type="AlphaFoldDB" id="A0A3M0KRU4"/>